<dbReference type="KEGG" id="mpp:MICPUCDRAFT_5676"/>
<dbReference type="EMBL" id="GG663742">
    <property type="protein sequence ID" value="EEH55170.1"/>
    <property type="molecule type" value="Genomic_DNA"/>
</dbReference>
<proteinExistence type="inferred from homology"/>
<dbReference type="OMA" id="HDISHAY"/>
<evidence type="ECO:0000256" key="1">
    <source>
        <dbReference type="ARBA" id="ARBA00011047"/>
    </source>
</evidence>
<accession>C1MXI3</accession>
<feature type="compositionally biased region" description="Low complexity" evidence="2">
    <location>
        <begin position="63"/>
        <end position="73"/>
    </location>
</feature>
<name>C1MXI3_MICPC</name>
<feature type="region of interest" description="Disordered" evidence="2">
    <location>
        <begin position="44"/>
        <end position="76"/>
    </location>
</feature>
<evidence type="ECO:0000256" key="2">
    <source>
        <dbReference type="SAM" id="MobiDB-lite"/>
    </source>
</evidence>
<sequence length="254" mass="27559">CRVARWRAVPSLDASAFRATTIPLPSEFVDYLLEDGLSLPAGSEAMPARFGARDDDDDDDDASSSSSASGDDAVAPARSFPTLERVVRDAVDALGGAVAPKLSWSAPKDATWMATTSTTRCLNPGEVFLLLKASDAVAHDLSDAYSPCRDFDADDAAGLRASQLASLRADATLTLTRWRDLSPSGEFRCFVWRGDLDVVCGHFPSRDYVFDVYVTSNRRVKIIDFNPWGGGTLPLLFEWHELQRRGSGEGGFTD</sequence>
<dbReference type="Pfam" id="PF07065">
    <property type="entry name" value="D123"/>
    <property type="match status" value="2"/>
</dbReference>
<dbReference type="PANTHER" id="PTHR15323:SF6">
    <property type="entry name" value="CELL DIVISION CYCLE PROTEIN 123 HOMOLOG"/>
    <property type="match status" value="1"/>
</dbReference>
<gene>
    <name evidence="3" type="ORF">MICPUCDRAFT_5676</name>
</gene>
<dbReference type="eggNOG" id="KOG2983">
    <property type="taxonomic scope" value="Eukaryota"/>
</dbReference>
<keyword evidence="4" id="KW-1185">Reference proteome</keyword>
<dbReference type="GeneID" id="9686135"/>
<dbReference type="PANTHER" id="PTHR15323">
    <property type="entry name" value="D123 PROTEIN"/>
    <property type="match status" value="1"/>
</dbReference>
<evidence type="ECO:0000313" key="3">
    <source>
        <dbReference type="EMBL" id="EEH55170.1"/>
    </source>
</evidence>
<dbReference type="OrthoDB" id="498146at2759"/>
<dbReference type="STRING" id="564608.C1MXI3"/>
<dbReference type="AlphaFoldDB" id="C1MXI3"/>
<organism evidence="4">
    <name type="scientific">Micromonas pusilla (strain CCMP1545)</name>
    <name type="common">Picoplanktonic green alga</name>
    <dbReference type="NCBI Taxonomy" id="564608"/>
    <lineage>
        <taxon>Eukaryota</taxon>
        <taxon>Viridiplantae</taxon>
        <taxon>Chlorophyta</taxon>
        <taxon>Mamiellophyceae</taxon>
        <taxon>Mamiellales</taxon>
        <taxon>Mamiellaceae</taxon>
        <taxon>Micromonas</taxon>
    </lineage>
</organism>
<dbReference type="RefSeq" id="XP_003060401.1">
    <property type="nucleotide sequence ID" value="XM_003060355.1"/>
</dbReference>
<feature type="non-terminal residue" evidence="3">
    <location>
        <position position="254"/>
    </location>
</feature>
<comment type="similarity">
    <text evidence="1">Belongs to the CDC123 family.</text>
</comment>
<evidence type="ECO:0000313" key="4">
    <source>
        <dbReference type="Proteomes" id="UP000001876"/>
    </source>
</evidence>
<reference evidence="3 4" key="1">
    <citation type="journal article" date="2009" name="Science">
        <title>Green evolution and dynamic adaptations revealed by genomes of the marine picoeukaryotes Micromonas.</title>
        <authorList>
            <person name="Worden A.Z."/>
            <person name="Lee J.H."/>
            <person name="Mock T."/>
            <person name="Rouze P."/>
            <person name="Simmons M.P."/>
            <person name="Aerts A.L."/>
            <person name="Allen A.E."/>
            <person name="Cuvelier M.L."/>
            <person name="Derelle E."/>
            <person name="Everett M.V."/>
            <person name="Foulon E."/>
            <person name="Grimwood J."/>
            <person name="Gundlach H."/>
            <person name="Henrissat B."/>
            <person name="Napoli C."/>
            <person name="McDonald S.M."/>
            <person name="Parker M.S."/>
            <person name="Rombauts S."/>
            <person name="Salamov A."/>
            <person name="Von Dassow P."/>
            <person name="Badger J.H."/>
            <person name="Coutinho P.M."/>
            <person name="Demir E."/>
            <person name="Dubchak I."/>
            <person name="Gentemann C."/>
            <person name="Eikrem W."/>
            <person name="Gready J.E."/>
            <person name="John U."/>
            <person name="Lanier W."/>
            <person name="Lindquist E.A."/>
            <person name="Lucas S."/>
            <person name="Mayer K.F."/>
            <person name="Moreau H."/>
            <person name="Not F."/>
            <person name="Otillar R."/>
            <person name="Panaud O."/>
            <person name="Pangilinan J."/>
            <person name="Paulsen I."/>
            <person name="Piegu B."/>
            <person name="Poliakov A."/>
            <person name="Robbens S."/>
            <person name="Schmutz J."/>
            <person name="Toulza E."/>
            <person name="Wyss T."/>
            <person name="Zelensky A."/>
            <person name="Zhou K."/>
            <person name="Armbrust E.V."/>
            <person name="Bhattacharya D."/>
            <person name="Goodenough U.W."/>
            <person name="Van de Peer Y."/>
            <person name="Grigoriev I.V."/>
        </authorList>
    </citation>
    <scope>NUCLEOTIDE SEQUENCE [LARGE SCALE GENOMIC DNA]</scope>
    <source>
        <strain evidence="3 4">CCMP1545</strain>
    </source>
</reference>
<protein>
    <submittedName>
        <fullName evidence="3">Predicted protein</fullName>
    </submittedName>
</protein>
<dbReference type="InterPro" id="IPR009772">
    <property type="entry name" value="CDC123"/>
</dbReference>
<dbReference type="GO" id="GO:0005737">
    <property type="term" value="C:cytoplasm"/>
    <property type="evidence" value="ECO:0007669"/>
    <property type="project" value="TreeGrafter"/>
</dbReference>
<dbReference type="Proteomes" id="UP000001876">
    <property type="component" value="Unassembled WGS sequence"/>
</dbReference>
<feature type="non-terminal residue" evidence="3">
    <location>
        <position position="1"/>
    </location>
</feature>